<keyword evidence="2" id="KW-1185">Reference proteome</keyword>
<dbReference type="RefSeq" id="WP_164613507.1">
    <property type="nucleotide sequence ID" value="NZ_JAAIKE010000005.1"/>
</dbReference>
<dbReference type="EMBL" id="JAAIKE010000005">
    <property type="protein sequence ID" value="NEX47610.1"/>
    <property type="molecule type" value="Genomic_DNA"/>
</dbReference>
<sequence length="58" mass="6322">MARLRPEPELYDVPGWRALVSELRAAPPAEAAPAYLAYAEAHLSAIAELPRKTPAQQP</sequence>
<name>A0A6B3RNH9_9RHOB</name>
<reference evidence="1 2" key="1">
    <citation type="submission" date="2020-02" db="EMBL/GenBank/DDBJ databases">
        <title>Rhodobacter algicola sp. nov., isolated from microalga culture.</title>
        <authorList>
            <person name="Park C.-Y."/>
        </authorList>
    </citation>
    <scope>NUCLEOTIDE SEQUENCE [LARGE SCALE GENOMIC DNA]</scope>
    <source>
        <strain evidence="1 2">ETT8</strain>
    </source>
</reference>
<comment type="caution">
    <text evidence="1">The sequence shown here is derived from an EMBL/GenBank/DDBJ whole genome shotgun (WGS) entry which is preliminary data.</text>
</comment>
<evidence type="ECO:0000313" key="1">
    <source>
        <dbReference type="EMBL" id="NEX47610.1"/>
    </source>
</evidence>
<evidence type="ECO:0000313" key="2">
    <source>
        <dbReference type="Proteomes" id="UP000481421"/>
    </source>
</evidence>
<dbReference type="AlphaFoldDB" id="A0A6B3RNH9"/>
<organism evidence="1 2">
    <name type="scientific">Pseudotabrizicola algicola</name>
    <dbReference type="NCBI Taxonomy" id="2709381"/>
    <lineage>
        <taxon>Bacteria</taxon>
        <taxon>Pseudomonadati</taxon>
        <taxon>Pseudomonadota</taxon>
        <taxon>Alphaproteobacteria</taxon>
        <taxon>Rhodobacterales</taxon>
        <taxon>Paracoccaceae</taxon>
        <taxon>Pseudotabrizicola</taxon>
    </lineage>
</organism>
<protein>
    <submittedName>
        <fullName evidence="1">Uncharacterized protein</fullName>
    </submittedName>
</protein>
<dbReference type="Proteomes" id="UP000481421">
    <property type="component" value="Unassembled WGS sequence"/>
</dbReference>
<gene>
    <name evidence="1" type="ORF">G3572_15465</name>
</gene>
<accession>A0A6B3RNH9</accession>
<proteinExistence type="predicted"/>